<sequence>MQDILSFALIDYEGYRLTVFGLTKMLAVLIAGVIISNLVQRSIMRIAHLKRTFDARAAYSFGRILHYGIMTLAIILSLSVAGFDFTKLAIIAGALSVGIGFGLQGIANNFISGIIMLFERNINVGDVVELQSGIFGTIKEINVRSTLINTPDNMDVLIPNSEFLSGQVTNWTLREGLVRFRIPFGVAYGTDKDKMREVIIQAANALSITVNDEPDHGTRVFMTGFGDSSLDFVLAVWVSDEAAKRPTTTKSEYLWTLESALKRNGFEIPFPQRDLHVRSDFRAHKDDNQTTSA</sequence>
<evidence type="ECO:0000259" key="9">
    <source>
        <dbReference type="Pfam" id="PF21082"/>
    </source>
</evidence>
<evidence type="ECO:0000256" key="2">
    <source>
        <dbReference type="ARBA" id="ARBA00008017"/>
    </source>
</evidence>
<evidence type="ECO:0000313" key="12">
    <source>
        <dbReference type="Proteomes" id="UP000559987"/>
    </source>
</evidence>
<evidence type="ECO:0000256" key="3">
    <source>
        <dbReference type="ARBA" id="ARBA00022475"/>
    </source>
</evidence>
<evidence type="ECO:0000313" key="11">
    <source>
        <dbReference type="EMBL" id="MBB3169596.1"/>
    </source>
</evidence>
<keyword evidence="5 7" id="KW-1133">Transmembrane helix</keyword>
<protein>
    <submittedName>
        <fullName evidence="11">Small-conductance mechanosensitive channel</fullName>
    </submittedName>
</protein>
<feature type="transmembrane region" description="Helical" evidence="7">
    <location>
        <begin position="89"/>
        <end position="111"/>
    </location>
</feature>
<dbReference type="Gene3D" id="2.30.30.60">
    <property type="match status" value="1"/>
</dbReference>
<evidence type="ECO:0000256" key="5">
    <source>
        <dbReference type="ARBA" id="ARBA00022989"/>
    </source>
</evidence>
<dbReference type="InterPro" id="IPR011066">
    <property type="entry name" value="MscS_channel_C_sf"/>
</dbReference>
<evidence type="ECO:0000259" key="10">
    <source>
        <dbReference type="Pfam" id="PF21088"/>
    </source>
</evidence>
<dbReference type="InterPro" id="IPR052702">
    <property type="entry name" value="MscS-like_channel"/>
</dbReference>
<keyword evidence="6 7" id="KW-0472">Membrane</keyword>
<feature type="domain" description="Mechanosensitive ion channel MscS C-terminal" evidence="9">
    <location>
        <begin position="181"/>
        <end position="268"/>
    </location>
</feature>
<evidence type="ECO:0000256" key="1">
    <source>
        <dbReference type="ARBA" id="ARBA00004651"/>
    </source>
</evidence>
<dbReference type="RefSeq" id="WP_183911099.1">
    <property type="nucleotide sequence ID" value="NZ_JACHXZ010000004.1"/>
</dbReference>
<keyword evidence="3" id="KW-1003">Cell membrane</keyword>
<dbReference type="Pfam" id="PF21088">
    <property type="entry name" value="MS_channel_1st"/>
    <property type="match status" value="1"/>
</dbReference>
<dbReference type="InterPro" id="IPR049278">
    <property type="entry name" value="MS_channel_C"/>
</dbReference>
<gene>
    <name evidence="11" type="ORF">FHS30_002809</name>
</gene>
<dbReference type="Gene3D" id="3.30.70.100">
    <property type="match status" value="1"/>
</dbReference>
<feature type="domain" description="Mechanosensitive ion channel MscS" evidence="8">
    <location>
        <begin position="106"/>
        <end position="172"/>
    </location>
</feature>
<dbReference type="InterPro" id="IPR049142">
    <property type="entry name" value="MS_channel_1st"/>
</dbReference>
<reference evidence="11 12" key="1">
    <citation type="submission" date="2020-08" db="EMBL/GenBank/DDBJ databases">
        <title>Genomic Encyclopedia of Type Strains, Phase III (KMG-III): the genomes of soil and plant-associated and newly described type strains.</title>
        <authorList>
            <person name="Whitman W."/>
        </authorList>
    </citation>
    <scope>NUCLEOTIDE SEQUENCE [LARGE SCALE GENOMIC DNA]</scope>
    <source>
        <strain evidence="11 12">CECT 8571</strain>
    </source>
</reference>
<proteinExistence type="inferred from homology"/>
<comment type="caution">
    <text evidence="11">The sequence shown here is derived from an EMBL/GenBank/DDBJ whole genome shotgun (WGS) entry which is preliminary data.</text>
</comment>
<evidence type="ECO:0000256" key="7">
    <source>
        <dbReference type="SAM" id="Phobius"/>
    </source>
</evidence>
<evidence type="ECO:0000256" key="6">
    <source>
        <dbReference type="ARBA" id="ARBA00023136"/>
    </source>
</evidence>
<dbReference type="SUPFAM" id="SSF82689">
    <property type="entry name" value="Mechanosensitive channel protein MscS (YggB), C-terminal domain"/>
    <property type="match status" value="1"/>
</dbReference>
<comment type="subcellular location">
    <subcellularLocation>
        <location evidence="1">Cell membrane</location>
        <topology evidence="1">Multi-pass membrane protein</topology>
    </subcellularLocation>
</comment>
<feature type="transmembrane region" description="Helical" evidence="7">
    <location>
        <begin position="60"/>
        <end position="83"/>
    </location>
</feature>
<dbReference type="AlphaFoldDB" id="A0A839UUE0"/>
<dbReference type="InterPro" id="IPR010920">
    <property type="entry name" value="LSM_dom_sf"/>
</dbReference>
<accession>A0A839UUE0</accession>
<feature type="domain" description="Mechanosensitive ion channel transmembrane helices 2/3" evidence="10">
    <location>
        <begin position="64"/>
        <end position="104"/>
    </location>
</feature>
<dbReference type="GO" id="GO:0005886">
    <property type="term" value="C:plasma membrane"/>
    <property type="evidence" value="ECO:0007669"/>
    <property type="project" value="UniProtKB-SubCell"/>
</dbReference>
<dbReference type="SUPFAM" id="SSF82861">
    <property type="entry name" value="Mechanosensitive channel protein MscS (YggB), transmembrane region"/>
    <property type="match status" value="1"/>
</dbReference>
<dbReference type="InterPro" id="IPR006685">
    <property type="entry name" value="MscS_channel_2nd"/>
</dbReference>
<keyword evidence="4 7" id="KW-0812">Transmembrane</keyword>
<feature type="transmembrane region" description="Helical" evidence="7">
    <location>
        <begin position="20"/>
        <end position="39"/>
    </location>
</feature>
<dbReference type="Proteomes" id="UP000559987">
    <property type="component" value="Unassembled WGS sequence"/>
</dbReference>
<dbReference type="SUPFAM" id="SSF50182">
    <property type="entry name" value="Sm-like ribonucleoproteins"/>
    <property type="match status" value="1"/>
</dbReference>
<comment type="similarity">
    <text evidence="2">Belongs to the MscS (TC 1.A.23) family.</text>
</comment>
<dbReference type="Pfam" id="PF00924">
    <property type="entry name" value="MS_channel_2nd"/>
    <property type="match status" value="1"/>
</dbReference>
<name>A0A839UUE0_9GAMM</name>
<evidence type="ECO:0000256" key="4">
    <source>
        <dbReference type="ARBA" id="ARBA00022692"/>
    </source>
</evidence>
<keyword evidence="12" id="KW-1185">Reference proteome</keyword>
<dbReference type="InterPro" id="IPR023408">
    <property type="entry name" value="MscS_beta-dom_sf"/>
</dbReference>
<evidence type="ECO:0000259" key="8">
    <source>
        <dbReference type="Pfam" id="PF00924"/>
    </source>
</evidence>
<dbReference type="PANTHER" id="PTHR30347:SF1">
    <property type="entry name" value="MECHANOSENSITIVE CHANNEL MSCK"/>
    <property type="match status" value="1"/>
</dbReference>
<organism evidence="11 12">
    <name type="scientific">Simiduia aestuariiviva</name>
    <dbReference type="NCBI Taxonomy" id="1510459"/>
    <lineage>
        <taxon>Bacteria</taxon>
        <taxon>Pseudomonadati</taxon>
        <taxon>Pseudomonadota</taxon>
        <taxon>Gammaproteobacteria</taxon>
        <taxon>Cellvibrionales</taxon>
        <taxon>Cellvibrionaceae</taxon>
        <taxon>Simiduia</taxon>
    </lineage>
</organism>
<dbReference type="GO" id="GO:0008381">
    <property type="term" value="F:mechanosensitive monoatomic ion channel activity"/>
    <property type="evidence" value="ECO:0007669"/>
    <property type="project" value="UniProtKB-ARBA"/>
</dbReference>
<dbReference type="EMBL" id="JACHXZ010000004">
    <property type="protein sequence ID" value="MBB3169596.1"/>
    <property type="molecule type" value="Genomic_DNA"/>
</dbReference>
<dbReference type="InterPro" id="IPR011014">
    <property type="entry name" value="MscS_channel_TM-2"/>
</dbReference>
<dbReference type="Pfam" id="PF21082">
    <property type="entry name" value="MS_channel_3rd"/>
    <property type="match status" value="1"/>
</dbReference>
<dbReference type="Gene3D" id="1.10.287.1260">
    <property type="match status" value="1"/>
</dbReference>
<dbReference type="PANTHER" id="PTHR30347">
    <property type="entry name" value="POTASSIUM CHANNEL RELATED"/>
    <property type="match status" value="1"/>
</dbReference>